<protein>
    <submittedName>
        <fullName evidence="3">Amidohydrolase family-domain-containing protein</fullName>
    </submittedName>
</protein>
<dbReference type="SUPFAM" id="SSF51556">
    <property type="entry name" value="Metallo-dependent hydrolases"/>
    <property type="match status" value="1"/>
</dbReference>
<reference evidence="3" key="1">
    <citation type="journal article" date="2021" name="IMA Fungus">
        <title>Genomic characterization of three marine fungi, including Emericellopsis atlantica sp. nov. with signatures of a generalist lifestyle and marine biomass degradation.</title>
        <authorList>
            <person name="Hagestad O.C."/>
            <person name="Hou L."/>
            <person name="Andersen J.H."/>
            <person name="Hansen E.H."/>
            <person name="Altermark B."/>
            <person name="Li C."/>
            <person name="Kuhnert E."/>
            <person name="Cox R.J."/>
            <person name="Crous P.W."/>
            <person name="Spatafora J.W."/>
            <person name="Lail K."/>
            <person name="Amirebrahimi M."/>
            <person name="Lipzen A."/>
            <person name="Pangilinan J."/>
            <person name="Andreopoulos W."/>
            <person name="Hayes R.D."/>
            <person name="Ng V."/>
            <person name="Grigoriev I.V."/>
            <person name="Jackson S.A."/>
            <person name="Sutton T.D.S."/>
            <person name="Dobson A.D.W."/>
            <person name="Rama T."/>
        </authorList>
    </citation>
    <scope>NUCLEOTIDE SEQUENCE</scope>
    <source>
        <strain evidence="3">TRa018bII</strain>
    </source>
</reference>
<sequence>MANKQGSALSVFLITAILILSAPIVLSETSSSCSNLYCVSNPSHSITTLNVSYPHAKCFCVQDGVYTQVLDDVPEANGEIIHALDGWVLPGIIESHGHILQYGEMLESVSLYDADSMEEVRRRIVEFLDKHRGEGYGTREKWVRGIGWDQKFFGGIMPTAKELVVDPILSNLYIMLDLVDVHCVLTSQKVLDLLPNPLPKAPPGGVVVTEPGPGVFCDNAMDAIIYPIAPKPDVARKTRWFKTAMAELNKVGIIGAGDAGMRPEDVVILEDMAGKGQLSLRINVMLECAERNTYCPEEIKDLTLLERPRGISGSMLILGGVKLFADGALGSWGAALLAPYSDKPETSGTMLINETELTPVVSKWFKAGFQVNVHAIGDRANRAAIDAFEEVLGPNCNGCNDEKRLRIEHAQIIHPKDQFRLARLGIIPSIQPTHATSDMAYALDRLGSSRLKESAYRMATLFPPPNYRTAYPGPVLGSDFPVEPPNPFHGMFAAVARLSPVSLDSPAGKGGWYPQEKLSIEQALKGFTTNGAYGWFKEQEMGKIQVGMLADWVVIDRDIFADESGMSLVDIQVKETWVGGRRVYDSQGRDTILEGANDLAERINSWLLWLRYHTNGKRWWMARVGEEKSEL</sequence>
<dbReference type="InterPro" id="IPR032466">
    <property type="entry name" value="Metal_Hydrolase"/>
</dbReference>
<dbReference type="AlphaFoldDB" id="A0A9P7YBZ4"/>
<evidence type="ECO:0000313" key="3">
    <source>
        <dbReference type="EMBL" id="KAG9230935.1"/>
    </source>
</evidence>
<comment type="caution">
    <text evidence="3">The sequence shown here is derived from an EMBL/GenBank/DDBJ whole genome shotgun (WGS) entry which is preliminary data.</text>
</comment>
<dbReference type="OrthoDB" id="3501663at2759"/>
<dbReference type="Pfam" id="PF07969">
    <property type="entry name" value="Amidohydro_3"/>
    <property type="match status" value="1"/>
</dbReference>
<dbReference type="SUPFAM" id="SSF51338">
    <property type="entry name" value="Composite domain of metallo-dependent hydrolases"/>
    <property type="match status" value="1"/>
</dbReference>
<dbReference type="PANTHER" id="PTHR22642:SF2">
    <property type="entry name" value="PROTEIN LONG AFTER FAR-RED 3"/>
    <property type="match status" value="1"/>
</dbReference>
<keyword evidence="4" id="KW-1185">Reference proteome</keyword>
<organism evidence="3 4">
    <name type="scientific">Amylocarpus encephaloides</name>
    <dbReference type="NCBI Taxonomy" id="45428"/>
    <lineage>
        <taxon>Eukaryota</taxon>
        <taxon>Fungi</taxon>
        <taxon>Dikarya</taxon>
        <taxon>Ascomycota</taxon>
        <taxon>Pezizomycotina</taxon>
        <taxon>Leotiomycetes</taxon>
        <taxon>Helotiales</taxon>
        <taxon>Helotiales incertae sedis</taxon>
        <taxon>Amylocarpus</taxon>
    </lineage>
</organism>
<dbReference type="Proteomes" id="UP000824998">
    <property type="component" value="Unassembled WGS sequence"/>
</dbReference>
<dbReference type="InterPro" id="IPR013108">
    <property type="entry name" value="Amidohydro_3"/>
</dbReference>
<feature type="chain" id="PRO_5040226026" evidence="1">
    <location>
        <begin position="28"/>
        <end position="631"/>
    </location>
</feature>
<evidence type="ECO:0000259" key="2">
    <source>
        <dbReference type="Pfam" id="PF07969"/>
    </source>
</evidence>
<feature type="domain" description="Amidohydrolase 3" evidence="2">
    <location>
        <begin position="81"/>
        <end position="584"/>
    </location>
</feature>
<keyword evidence="1" id="KW-0732">Signal</keyword>
<dbReference type="GO" id="GO:0016810">
    <property type="term" value="F:hydrolase activity, acting on carbon-nitrogen (but not peptide) bonds"/>
    <property type="evidence" value="ECO:0007669"/>
    <property type="project" value="InterPro"/>
</dbReference>
<name>A0A9P7YBZ4_9HELO</name>
<gene>
    <name evidence="3" type="ORF">BJ875DRAFT_135898</name>
</gene>
<dbReference type="CDD" id="cd01300">
    <property type="entry name" value="YtcJ_like"/>
    <property type="match status" value="1"/>
</dbReference>
<dbReference type="Gene3D" id="3.20.20.140">
    <property type="entry name" value="Metal-dependent hydrolases"/>
    <property type="match status" value="1"/>
</dbReference>
<accession>A0A9P7YBZ4</accession>
<proteinExistence type="predicted"/>
<dbReference type="InterPro" id="IPR033932">
    <property type="entry name" value="YtcJ-like"/>
</dbReference>
<feature type="signal peptide" evidence="1">
    <location>
        <begin position="1"/>
        <end position="27"/>
    </location>
</feature>
<dbReference type="InterPro" id="IPR011059">
    <property type="entry name" value="Metal-dep_hydrolase_composite"/>
</dbReference>
<dbReference type="PANTHER" id="PTHR22642">
    <property type="entry name" value="IMIDAZOLONEPROPIONASE"/>
    <property type="match status" value="1"/>
</dbReference>
<evidence type="ECO:0000256" key="1">
    <source>
        <dbReference type="SAM" id="SignalP"/>
    </source>
</evidence>
<dbReference type="EMBL" id="MU251634">
    <property type="protein sequence ID" value="KAG9230935.1"/>
    <property type="molecule type" value="Genomic_DNA"/>
</dbReference>
<evidence type="ECO:0000313" key="4">
    <source>
        <dbReference type="Proteomes" id="UP000824998"/>
    </source>
</evidence>
<dbReference type="Gene3D" id="2.30.40.10">
    <property type="entry name" value="Urease, subunit C, domain 1"/>
    <property type="match status" value="1"/>
</dbReference>
<dbReference type="Gene3D" id="3.10.310.70">
    <property type="match status" value="1"/>
</dbReference>